<dbReference type="InterPro" id="IPR015797">
    <property type="entry name" value="NUDIX_hydrolase-like_dom_sf"/>
</dbReference>
<dbReference type="Gene3D" id="3.40.50.1000">
    <property type="entry name" value="HAD superfamily/HAD-like"/>
    <property type="match status" value="2"/>
</dbReference>
<keyword evidence="3" id="KW-1185">Reference proteome</keyword>
<evidence type="ECO:0000259" key="1">
    <source>
        <dbReference type="PROSITE" id="PS51462"/>
    </source>
</evidence>
<dbReference type="KEGG" id="kbs:EPA93_00720"/>
<evidence type="ECO:0000313" key="3">
    <source>
        <dbReference type="Proteomes" id="UP000290365"/>
    </source>
</evidence>
<sequence length="416" mass="45436">MLADQFDAFFLDLDGVVYIGGQALPGTVSTLQRLRALGKRIRFLTNNNCSRREQIIKRLRRMGIEAHKEELFTASWATCLYLRQQGIRRVYLVGSSDNLLELREAGIAVDEEKPEAVVVGCEDELTYAEVDRAARFVRQGARFIASMADAVYPSPAGLAAAAGAFVAAIETASGRKAVVIGKPSAAMFLEARQGLEQIDPARIVMIGDTPASDILGAHQAGLHAILIASVAPDTRLYPGTRDMRQPDAIIPDLSALFAETYTIRAWKPVPYSWPQRVVPGITAIVLDAAGNVLVCQRSSDGLWSLPTGPVEPGETIEEALRRTVAGETDLPVHIRRLSGVYSEPVSQIISASTGEVVHIITTGFLCEAIEEPAANKAGEENLVRWIDPQRLPEPFRPAHHQWLADALQQTERAFIR</sequence>
<dbReference type="AlphaFoldDB" id="A0A4P6JI15"/>
<evidence type="ECO:0000313" key="2">
    <source>
        <dbReference type="EMBL" id="QBD74593.1"/>
    </source>
</evidence>
<keyword evidence="2" id="KW-0378">Hydrolase</keyword>
<dbReference type="SUPFAM" id="SSF56784">
    <property type="entry name" value="HAD-like"/>
    <property type="match status" value="1"/>
</dbReference>
<dbReference type="InterPro" id="IPR023214">
    <property type="entry name" value="HAD_sf"/>
</dbReference>
<feature type="domain" description="Nudix hydrolase" evidence="1">
    <location>
        <begin position="276"/>
        <end position="411"/>
    </location>
</feature>
<dbReference type="PANTHER" id="PTHR19288">
    <property type="entry name" value="4-NITROPHENYLPHOSPHATASE-RELATED"/>
    <property type="match status" value="1"/>
</dbReference>
<dbReference type="GO" id="GO:0016791">
    <property type="term" value="F:phosphatase activity"/>
    <property type="evidence" value="ECO:0007669"/>
    <property type="project" value="TreeGrafter"/>
</dbReference>
<dbReference type="Gene3D" id="3.90.79.10">
    <property type="entry name" value="Nucleoside Triphosphate Pyrophosphohydrolase"/>
    <property type="match status" value="1"/>
</dbReference>
<dbReference type="EMBL" id="CP035758">
    <property type="protein sequence ID" value="QBD74593.1"/>
    <property type="molecule type" value="Genomic_DNA"/>
</dbReference>
<dbReference type="InterPro" id="IPR000086">
    <property type="entry name" value="NUDIX_hydrolase_dom"/>
</dbReference>
<dbReference type="Proteomes" id="UP000290365">
    <property type="component" value="Chromosome"/>
</dbReference>
<name>A0A4P6JI15_KTERU</name>
<proteinExistence type="predicted"/>
<dbReference type="PROSITE" id="PS51462">
    <property type="entry name" value="NUDIX"/>
    <property type="match status" value="1"/>
</dbReference>
<gene>
    <name evidence="2" type="ORF">EPA93_00720</name>
</gene>
<dbReference type="RefSeq" id="WP_129885192.1">
    <property type="nucleotide sequence ID" value="NZ_CP035758.1"/>
</dbReference>
<dbReference type="NCBIfam" id="TIGR01460">
    <property type="entry name" value="HAD-SF-IIA"/>
    <property type="match status" value="1"/>
</dbReference>
<dbReference type="InterPro" id="IPR006357">
    <property type="entry name" value="HAD-SF_hydro_IIA"/>
</dbReference>
<protein>
    <submittedName>
        <fullName evidence="2">HAD-IIA family hydrolase</fullName>
    </submittedName>
</protein>
<organism evidence="2 3">
    <name type="scientific">Ktedonosporobacter rubrisoli</name>
    <dbReference type="NCBI Taxonomy" id="2509675"/>
    <lineage>
        <taxon>Bacteria</taxon>
        <taxon>Bacillati</taxon>
        <taxon>Chloroflexota</taxon>
        <taxon>Ktedonobacteria</taxon>
        <taxon>Ktedonobacterales</taxon>
        <taxon>Ktedonosporobacteraceae</taxon>
        <taxon>Ktedonosporobacter</taxon>
    </lineage>
</organism>
<accession>A0A4P6JI15</accession>
<dbReference type="PANTHER" id="PTHR19288:SF46">
    <property type="entry name" value="HALOACID DEHALOGENASE-LIKE HYDROLASE DOMAIN-CONTAINING PROTEIN 2"/>
    <property type="match status" value="1"/>
</dbReference>
<dbReference type="OrthoDB" id="9787476at2"/>
<dbReference type="InterPro" id="IPR036412">
    <property type="entry name" value="HAD-like_sf"/>
</dbReference>
<dbReference type="SUPFAM" id="SSF55811">
    <property type="entry name" value="Nudix"/>
    <property type="match status" value="1"/>
</dbReference>
<reference evidence="2 3" key="1">
    <citation type="submission" date="2019-01" db="EMBL/GenBank/DDBJ databases">
        <title>Ktedonosporobacter rubrisoli SCAWS-G2.</title>
        <authorList>
            <person name="Huang Y."/>
            <person name="Yan B."/>
        </authorList>
    </citation>
    <scope>NUCLEOTIDE SEQUENCE [LARGE SCALE GENOMIC DNA]</scope>
    <source>
        <strain evidence="2 3">SCAWS-G2</strain>
    </source>
</reference>
<dbReference type="Pfam" id="PF00293">
    <property type="entry name" value="NUDIX"/>
    <property type="match status" value="1"/>
</dbReference>
<dbReference type="GO" id="GO:0005737">
    <property type="term" value="C:cytoplasm"/>
    <property type="evidence" value="ECO:0007669"/>
    <property type="project" value="TreeGrafter"/>
</dbReference>
<dbReference type="Pfam" id="PF13242">
    <property type="entry name" value="Hydrolase_like"/>
    <property type="match status" value="1"/>
</dbReference>
<dbReference type="Pfam" id="PF13344">
    <property type="entry name" value="Hydrolase_6"/>
    <property type="match status" value="1"/>
</dbReference>